<evidence type="ECO:0000313" key="3">
    <source>
        <dbReference type="Proteomes" id="UP000299102"/>
    </source>
</evidence>
<dbReference type="EMBL" id="BGZK01000160">
    <property type="protein sequence ID" value="GBP24326.1"/>
    <property type="molecule type" value="Genomic_DNA"/>
</dbReference>
<evidence type="ECO:0000256" key="1">
    <source>
        <dbReference type="SAM" id="MobiDB-lite"/>
    </source>
</evidence>
<feature type="region of interest" description="Disordered" evidence="1">
    <location>
        <begin position="99"/>
        <end position="168"/>
    </location>
</feature>
<accession>A0A4C1UEE7</accession>
<gene>
    <name evidence="2" type="ORF">EVAR_9424_1</name>
</gene>
<organism evidence="2 3">
    <name type="scientific">Eumeta variegata</name>
    <name type="common">Bagworm moth</name>
    <name type="synonym">Eumeta japonica</name>
    <dbReference type="NCBI Taxonomy" id="151549"/>
    <lineage>
        <taxon>Eukaryota</taxon>
        <taxon>Metazoa</taxon>
        <taxon>Ecdysozoa</taxon>
        <taxon>Arthropoda</taxon>
        <taxon>Hexapoda</taxon>
        <taxon>Insecta</taxon>
        <taxon>Pterygota</taxon>
        <taxon>Neoptera</taxon>
        <taxon>Endopterygota</taxon>
        <taxon>Lepidoptera</taxon>
        <taxon>Glossata</taxon>
        <taxon>Ditrysia</taxon>
        <taxon>Tineoidea</taxon>
        <taxon>Psychidae</taxon>
        <taxon>Oiketicinae</taxon>
        <taxon>Eumeta</taxon>
    </lineage>
</organism>
<sequence length="168" mass="17956">MTVSTRTVFLSCLRSYSASSTTSCAPPLASAAPSRTEPPHERTLPVAHDLLDMVSASDAAAAVAAIDAPQIRGRRVTAQRAGRHSAPRRRALSTGLCRRRRRFGPSQPPRVVRTAGADATPRRAPPANARPPRQRFVNTVITATPRACCPSPSPTRADLDAPFRGDND</sequence>
<feature type="compositionally biased region" description="Basic and acidic residues" evidence="1">
    <location>
        <begin position="157"/>
        <end position="168"/>
    </location>
</feature>
<evidence type="ECO:0000313" key="2">
    <source>
        <dbReference type="EMBL" id="GBP24326.1"/>
    </source>
</evidence>
<feature type="region of interest" description="Disordered" evidence="1">
    <location>
        <begin position="19"/>
        <end position="41"/>
    </location>
</feature>
<protein>
    <submittedName>
        <fullName evidence="2">Uncharacterized protein</fullName>
    </submittedName>
</protein>
<proteinExistence type="predicted"/>
<name>A0A4C1UEE7_EUMVA</name>
<feature type="compositionally biased region" description="Low complexity" evidence="1">
    <location>
        <begin position="19"/>
        <end position="35"/>
    </location>
</feature>
<comment type="caution">
    <text evidence="2">The sequence shown here is derived from an EMBL/GenBank/DDBJ whole genome shotgun (WGS) entry which is preliminary data.</text>
</comment>
<keyword evidence="3" id="KW-1185">Reference proteome</keyword>
<feature type="region of interest" description="Disordered" evidence="1">
    <location>
        <begin position="75"/>
        <end position="94"/>
    </location>
</feature>
<dbReference type="Proteomes" id="UP000299102">
    <property type="component" value="Unassembled WGS sequence"/>
</dbReference>
<dbReference type="AlphaFoldDB" id="A0A4C1UEE7"/>
<reference evidence="2 3" key="1">
    <citation type="journal article" date="2019" name="Commun. Biol.">
        <title>The bagworm genome reveals a unique fibroin gene that provides high tensile strength.</title>
        <authorList>
            <person name="Kono N."/>
            <person name="Nakamura H."/>
            <person name="Ohtoshi R."/>
            <person name="Tomita M."/>
            <person name="Numata K."/>
            <person name="Arakawa K."/>
        </authorList>
    </citation>
    <scope>NUCLEOTIDE SEQUENCE [LARGE SCALE GENOMIC DNA]</scope>
</reference>
<feature type="compositionally biased region" description="Low complexity" evidence="1">
    <location>
        <begin position="125"/>
        <end position="135"/>
    </location>
</feature>